<dbReference type="PATRIC" id="fig|1618481.3.peg.172"/>
<proteinExistence type="inferred from homology"/>
<keyword evidence="2 7" id="KW-0808">Transferase</keyword>
<evidence type="ECO:0000256" key="7">
    <source>
        <dbReference type="HAMAP-Rule" id="MF_01322"/>
    </source>
</evidence>
<dbReference type="InterPro" id="IPR007080">
    <property type="entry name" value="RNA_pol_Rpb1_1"/>
</dbReference>
<evidence type="ECO:0000256" key="4">
    <source>
        <dbReference type="ARBA" id="ARBA00022723"/>
    </source>
</evidence>
<dbReference type="Gene3D" id="1.10.274.100">
    <property type="entry name" value="RNA polymerase Rpb1, domain 3"/>
    <property type="match status" value="2"/>
</dbReference>
<dbReference type="PANTHER" id="PTHR19376">
    <property type="entry name" value="DNA-DIRECTED RNA POLYMERASE"/>
    <property type="match status" value="1"/>
</dbReference>
<dbReference type="CDD" id="cd01609">
    <property type="entry name" value="RNAP_beta'_N"/>
    <property type="match status" value="1"/>
</dbReference>
<protein>
    <recommendedName>
        <fullName evidence="7">DNA-directed RNA polymerase subunit beta'</fullName>
        <shortName evidence="7">RNAP subunit beta'</shortName>
        <ecNumber evidence="7">2.7.7.6</ecNumber>
    </recommendedName>
    <alternativeName>
        <fullName evidence="7">RNA polymerase subunit beta'</fullName>
    </alternativeName>
    <alternativeName>
        <fullName evidence="7">Transcriptase subunit beta'</fullName>
    </alternativeName>
</protein>
<comment type="cofactor">
    <cofactor evidence="7">
        <name>Zn(2+)</name>
        <dbReference type="ChEBI" id="CHEBI:29105"/>
    </cofactor>
    <text evidence="7">Binds 2 Zn(2+) ions per subunit.</text>
</comment>
<keyword evidence="7" id="KW-0862">Zinc</keyword>
<evidence type="ECO:0000259" key="10">
    <source>
        <dbReference type="SMART" id="SM00663"/>
    </source>
</evidence>
<dbReference type="InterPro" id="IPR007066">
    <property type="entry name" value="RNA_pol_Rpb1_3"/>
</dbReference>
<dbReference type="EMBL" id="LBTJ01000005">
    <property type="protein sequence ID" value="KKQ38698.1"/>
    <property type="molecule type" value="Genomic_DNA"/>
</dbReference>
<reference evidence="11 12" key="1">
    <citation type="journal article" date="2015" name="Nature">
        <title>rRNA introns, odd ribosomes, and small enigmatic genomes across a large radiation of phyla.</title>
        <authorList>
            <person name="Brown C.T."/>
            <person name="Hug L.A."/>
            <person name="Thomas B.C."/>
            <person name="Sharon I."/>
            <person name="Castelle C.J."/>
            <person name="Singh A."/>
            <person name="Wilkins M.J."/>
            <person name="Williams K.H."/>
            <person name="Banfield J.F."/>
        </authorList>
    </citation>
    <scope>NUCLEOTIDE SEQUENCE [LARGE SCALE GENOMIC DNA]</scope>
</reference>
<comment type="similarity">
    <text evidence="7 8">Belongs to the RNA polymerase beta' chain family.</text>
</comment>
<feature type="binding site" evidence="7">
    <location>
        <position position="548"/>
    </location>
    <ligand>
        <name>Mg(2+)</name>
        <dbReference type="ChEBI" id="CHEBI:18420"/>
    </ligand>
</feature>
<feature type="binding site" evidence="7">
    <location>
        <position position="875"/>
    </location>
    <ligand>
        <name>Zn(2+)</name>
        <dbReference type="ChEBI" id="CHEBI:29105"/>
        <label>2</label>
    </ligand>
</feature>
<dbReference type="Gene3D" id="1.10.150.390">
    <property type="match status" value="1"/>
</dbReference>
<evidence type="ECO:0000313" key="12">
    <source>
        <dbReference type="Proteomes" id="UP000034471"/>
    </source>
</evidence>
<evidence type="ECO:0000256" key="5">
    <source>
        <dbReference type="ARBA" id="ARBA00023163"/>
    </source>
</evidence>
<comment type="subunit">
    <text evidence="7">The RNAP catalytic core consists of 2 alpha, 1 beta, 1 beta' and 1 omega subunit. When a sigma factor is associated with the core the holoenzyme is formed, which can initiate transcription.</text>
</comment>
<dbReference type="EC" id="2.7.7.6" evidence="7"/>
<dbReference type="GO" id="GO:0006351">
    <property type="term" value="P:DNA-templated transcription"/>
    <property type="evidence" value="ECO:0007669"/>
    <property type="project" value="UniProtKB-UniRule"/>
</dbReference>
<feature type="binding site" evidence="7">
    <location>
        <position position="80"/>
    </location>
    <ligand>
        <name>Zn(2+)</name>
        <dbReference type="ChEBI" id="CHEBI:29105"/>
        <label>1</label>
    </ligand>
</feature>
<keyword evidence="4 7" id="KW-0479">Metal-binding</keyword>
<dbReference type="STRING" id="1618481.US54_C0005G0011"/>
<dbReference type="GO" id="GO:0003677">
    <property type="term" value="F:DNA binding"/>
    <property type="evidence" value="ECO:0007669"/>
    <property type="project" value="UniProtKB-UniRule"/>
</dbReference>
<keyword evidence="1 7" id="KW-0240">DNA-directed RNA polymerase</keyword>
<dbReference type="Gene3D" id="1.10.132.30">
    <property type="match status" value="1"/>
</dbReference>
<sequence length="1271" mass="143815">MDDIQMLDFSGLKIRLASPDDILGWSHGEVTKPETINYRTFRPEKDGLFDERIFGPTKDYECYCGKYKRIRYKGIICDRCGVEVTSSVVRRERMGHIKLATPVAHIWYFKGASSPLSIILNIPTQTLERIVYYALFLVTDVDTKRQKEVIHALEKLRDEEVVRQEEWYENEKSTLSKNYGKEKKSLDKKIPNEEQRAITVQELDLKERGSFRKLSDRFVDRKSKYVAMYDRLIKVVKGLQPMDTFEEEDYLFLKDYELHDFIEVGMGAEVLQELLSHQNLNELISATMSDLSKTRGEKRSKLLKKVRMLESFIKSKISPEWMMIKILPVIPPDLRPVVQLPGGKFATSDLNDLYRRVINRNIRLNQLIELGAPEIILRNEKRMLQESVDSLLDLQKSRGRAQTRRSSKVLKSLSDVLKGKQGRFRQNLLGKRVDYSGRSTIIPGPDLRIDQCGIPKEMALELFKPYLLHEIIVRGLAPNIKSAKNYLEERTPEIYDILEEITKDHPVLLNRAPTLHKLSILGFYPVLTDDNAIKLHPTVCSGYNADFDGDAMGVFVPLSEQAIEEVKSRMLPYQNLLKPADGSPIVLPNKEMALGVYYLTTLDKHAQQDKQKLKLFSHPDEALKNYYLDKVTLRQPIYVRIDGTTLITSVGRIMLNETLPEVIGYINSDVTAGDIKNLIVQSMNHLSQVEVGQVIDKIKNLGFWGATVSGGLSVSIFDCKIIGDKNEIIKNTEKKVAEIQENYNQGLLTLEEKKRITNKLWIDVTENLADKTWDQIDDENPVKIIIRSGGARASREQLKQLSAMKGLVVDPMGKIIEVPTKSNYREGLNVFEYVISARGARKGLTDSALKTADAGYLTRRLHDVAHDMIVRETDCEINKGLEVTSHGERGDKMLLRLEGRYTVEPVKKGKKILIDAHTLLGKDELKRITENKIDHVTVRSPLFCRSKIGICQKCYGIDLATQDIVEIGVPAGVIAAQSIGEPGTQLTMRVRHFGGIVISDVTQGLPRVEELFETRNPKVVSPITEIAGKVAITEDTKRDMFIIKVTSTNAQENQAEFSIPTTQKLKVADGDMIASGTQLSEGYLNIHDILSIKGLHFTQQYLLNEVQNVYESQGIGIHDKHFEVIIRKMSDKVIIDDEGDTAFTKNQVVSRVRFDEENKKTLVIGGKPAVGKVTIFGITRAAIYTDSWLSAASFEQTTSVLSKAAIQGQVDNLLGLKENVIIGRLIPVTKDLIDKYYSQFTKQYANDKPTREEGAIDTVEKVESNSTQEQL</sequence>
<comment type="function">
    <text evidence="7 8">DNA-dependent RNA polymerase catalyzes the transcription of DNA into RNA using the four ribonucleoside triphosphates as substrates.</text>
</comment>
<name>A0A0G0H632_9BACT</name>
<dbReference type="GO" id="GO:0000428">
    <property type="term" value="C:DNA-directed RNA polymerase complex"/>
    <property type="evidence" value="ECO:0007669"/>
    <property type="project" value="UniProtKB-KW"/>
</dbReference>
<feature type="binding site" evidence="7">
    <location>
        <position position="77"/>
    </location>
    <ligand>
        <name>Zn(2+)</name>
        <dbReference type="ChEBI" id="CHEBI:29105"/>
        <label>1</label>
    </ligand>
</feature>
<comment type="cofactor">
    <cofactor evidence="7">
        <name>Mg(2+)</name>
        <dbReference type="ChEBI" id="CHEBI:18420"/>
    </cofactor>
    <text evidence="7">Binds 1 Mg(2+) ion per subunit.</text>
</comment>
<dbReference type="Pfam" id="PF00623">
    <property type="entry name" value="RNA_pol_Rpb1_2"/>
    <property type="match status" value="1"/>
</dbReference>
<dbReference type="NCBIfam" id="TIGR02386">
    <property type="entry name" value="rpoC_TIGR"/>
    <property type="match status" value="1"/>
</dbReference>
<dbReference type="Pfam" id="PF04998">
    <property type="entry name" value="RNA_pol_Rpb1_5"/>
    <property type="match status" value="1"/>
</dbReference>
<keyword evidence="3 7" id="KW-0548">Nucleotidyltransferase</keyword>
<dbReference type="Gene3D" id="4.10.860.120">
    <property type="entry name" value="RNA polymerase II, clamp domain"/>
    <property type="match status" value="1"/>
</dbReference>
<feature type="binding site" evidence="7">
    <location>
        <position position="944"/>
    </location>
    <ligand>
        <name>Zn(2+)</name>
        <dbReference type="ChEBI" id="CHEBI:29105"/>
        <label>2</label>
    </ligand>
</feature>
<dbReference type="HAMAP" id="MF_01322">
    <property type="entry name" value="RNApol_bact_RpoC"/>
    <property type="match status" value="1"/>
</dbReference>
<organism evidence="11 12">
    <name type="scientific">Candidatus Roizmanbacteria bacterium GW2011_GWA2_37_7</name>
    <dbReference type="NCBI Taxonomy" id="1618481"/>
    <lineage>
        <taxon>Bacteria</taxon>
        <taxon>Candidatus Roizmaniibacteriota</taxon>
    </lineage>
</organism>
<keyword evidence="5 7" id="KW-0804">Transcription</keyword>
<comment type="caution">
    <text evidence="11">The sequence shown here is derived from an EMBL/GenBank/DDBJ whole genome shotgun (WGS) entry which is preliminary data.</text>
</comment>
<feature type="compositionally biased region" description="Basic and acidic residues" evidence="9">
    <location>
        <begin position="1248"/>
        <end position="1263"/>
    </location>
</feature>
<dbReference type="Gene3D" id="2.40.50.100">
    <property type="match status" value="1"/>
</dbReference>
<feature type="binding site" evidence="7">
    <location>
        <position position="951"/>
    </location>
    <ligand>
        <name>Zn(2+)</name>
        <dbReference type="ChEBI" id="CHEBI:29105"/>
        <label>2</label>
    </ligand>
</feature>
<dbReference type="Gene3D" id="2.40.40.20">
    <property type="match status" value="1"/>
</dbReference>
<dbReference type="Proteomes" id="UP000034471">
    <property type="component" value="Unassembled WGS sequence"/>
</dbReference>
<evidence type="ECO:0000256" key="3">
    <source>
        <dbReference type="ARBA" id="ARBA00022695"/>
    </source>
</evidence>
<accession>A0A0G0H632</accession>
<feature type="binding site" evidence="7">
    <location>
        <position position="550"/>
    </location>
    <ligand>
        <name>Mg(2+)</name>
        <dbReference type="ChEBI" id="CHEBI:18420"/>
    </ligand>
</feature>
<evidence type="ECO:0000256" key="6">
    <source>
        <dbReference type="ARBA" id="ARBA00048552"/>
    </source>
</evidence>
<feature type="domain" description="RNA polymerase N-terminal" evidence="10">
    <location>
        <begin position="320"/>
        <end position="600"/>
    </location>
</feature>
<feature type="region of interest" description="Disordered" evidence="9">
    <location>
        <begin position="1247"/>
        <end position="1271"/>
    </location>
</feature>
<keyword evidence="7" id="KW-0460">Magnesium</keyword>
<dbReference type="Pfam" id="PF04983">
    <property type="entry name" value="RNA_pol_Rpb1_3"/>
    <property type="match status" value="1"/>
</dbReference>
<dbReference type="InterPro" id="IPR007081">
    <property type="entry name" value="RNA_pol_Rpb1_5"/>
</dbReference>
<feature type="binding site" evidence="7">
    <location>
        <position position="64"/>
    </location>
    <ligand>
        <name>Zn(2+)</name>
        <dbReference type="ChEBI" id="CHEBI:29105"/>
        <label>1</label>
    </ligand>
</feature>
<dbReference type="SUPFAM" id="SSF64484">
    <property type="entry name" value="beta and beta-prime subunits of DNA dependent RNA-polymerase"/>
    <property type="match status" value="1"/>
</dbReference>
<dbReference type="GO" id="GO:0000287">
    <property type="term" value="F:magnesium ion binding"/>
    <property type="evidence" value="ECO:0007669"/>
    <property type="project" value="UniProtKB-UniRule"/>
</dbReference>
<feature type="binding site" evidence="7">
    <location>
        <position position="954"/>
    </location>
    <ligand>
        <name>Zn(2+)</name>
        <dbReference type="ChEBI" id="CHEBI:29105"/>
        <label>2</label>
    </ligand>
</feature>
<comment type="catalytic activity">
    <reaction evidence="6 7 8">
        <text>RNA(n) + a ribonucleoside 5'-triphosphate = RNA(n+1) + diphosphate</text>
        <dbReference type="Rhea" id="RHEA:21248"/>
        <dbReference type="Rhea" id="RHEA-COMP:14527"/>
        <dbReference type="Rhea" id="RHEA-COMP:17342"/>
        <dbReference type="ChEBI" id="CHEBI:33019"/>
        <dbReference type="ChEBI" id="CHEBI:61557"/>
        <dbReference type="ChEBI" id="CHEBI:140395"/>
        <dbReference type="EC" id="2.7.7.6"/>
    </reaction>
</comment>
<evidence type="ECO:0000256" key="2">
    <source>
        <dbReference type="ARBA" id="ARBA00022679"/>
    </source>
</evidence>
<evidence type="ECO:0000256" key="9">
    <source>
        <dbReference type="SAM" id="MobiDB-lite"/>
    </source>
</evidence>
<dbReference type="Gene3D" id="1.10.1790.20">
    <property type="match status" value="1"/>
</dbReference>
<dbReference type="Gene3D" id="1.10.40.90">
    <property type="match status" value="1"/>
</dbReference>
<dbReference type="PANTHER" id="PTHR19376:SF54">
    <property type="entry name" value="DNA-DIRECTED RNA POLYMERASE SUBUNIT BETA"/>
    <property type="match status" value="1"/>
</dbReference>
<dbReference type="Pfam" id="PF04997">
    <property type="entry name" value="RNA_pol_Rpb1_1"/>
    <property type="match status" value="1"/>
</dbReference>
<evidence type="ECO:0000313" key="11">
    <source>
        <dbReference type="EMBL" id="KKQ38698.1"/>
    </source>
</evidence>
<dbReference type="InterPro" id="IPR006592">
    <property type="entry name" value="RNA_pol_N"/>
</dbReference>
<feature type="binding site" evidence="7">
    <location>
        <position position="62"/>
    </location>
    <ligand>
        <name>Zn(2+)</name>
        <dbReference type="ChEBI" id="CHEBI:29105"/>
        <label>1</label>
    </ligand>
</feature>
<evidence type="ECO:0000256" key="1">
    <source>
        <dbReference type="ARBA" id="ARBA00022478"/>
    </source>
</evidence>
<dbReference type="GO" id="GO:0003899">
    <property type="term" value="F:DNA-directed RNA polymerase activity"/>
    <property type="evidence" value="ECO:0007669"/>
    <property type="project" value="UniProtKB-UniRule"/>
</dbReference>
<dbReference type="AlphaFoldDB" id="A0A0G0H632"/>
<dbReference type="GO" id="GO:0008270">
    <property type="term" value="F:zinc ion binding"/>
    <property type="evidence" value="ECO:0007669"/>
    <property type="project" value="UniProtKB-UniRule"/>
</dbReference>
<dbReference type="CDD" id="cd02655">
    <property type="entry name" value="RNAP_beta'_C"/>
    <property type="match status" value="1"/>
</dbReference>
<dbReference type="InterPro" id="IPR012754">
    <property type="entry name" value="DNA-dir_RpoC_beta_prime_bact"/>
</dbReference>
<gene>
    <name evidence="7" type="primary">rpoC</name>
    <name evidence="11" type="ORF">US54_C0005G0011</name>
</gene>
<dbReference type="InterPro" id="IPR042102">
    <property type="entry name" value="RNA_pol_Rpb1_3_sf"/>
</dbReference>
<evidence type="ECO:0000256" key="8">
    <source>
        <dbReference type="RuleBase" id="RU004279"/>
    </source>
</evidence>
<dbReference type="InterPro" id="IPR044893">
    <property type="entry name" value="RNA_pol_Rpb1_clamp_domain"/>
</dbReference>
<feature type="binding site" evidence="7">
    <location>
        <position position="546"/>
    </location>
    <ligand>
        <name>Mg(2+)</name>
        <dbReference type="ChEBI" id="CHEBI:18420"/>
    </ligand>
</feature>
<dbReference type="SMART" id="SM00663">
    <property type="entry name" value="RPOLA_N"/>
    <property type="match status" value="1"/>
</dbReference>
<dbReference type="InterPro" id="IPR000722">
    <property type="entry name" value="RNA_pol_asu"/>
</dbReference>
<dbReference type="InterPro" id="IPR045867">
    <property type="entry name" value="DNA-dir_RpoC_beta_prime"/>
</dbReference>
<dbReference type="InterPro" id="IPR038120">
    <property type="entry name" value="Rpb1_funnel_sf"/>
</dbReference>